<sequence>MLAELISELKKSNDETQKRLSRMEHTQDIKSRIDQIWVSDNLADQLFCADIISKDLKSYSDHVYAMMKIEDNIFKHARSITNPIEIMNRIEFNFKGTSEKMEKIQPTD</sequence>
<keyword evidence="2" id="KW-1185">Reference proteome</keyword>
<dbReference type="OrthoDB" id="2494342at2759"/>
<proteinExistence type="predicted"/>
<protein>
    <submittedName>
        <fullName evidence="1">9521_t:CDS:1</fullName>
    </submittedName>
</protein>
<dbReference type="EMBL" id="CAJVPK010000148">
    <property type="protein sequence ID" value="CAG8460162.1"/>
    <property type="molecule type" value="Genomic_DNA"/>
</dbReference>
<evidence type="ECO:0000313" key="1">
    <source>
        <dbReference type="EMBL" id="CAG8460162.1"/>
    </source>
</evidence>
<accession>A0A9N8YWE2</accession>
<comment type="caution">
    <text evidence="1">The sequence shown here is derived from an EMBL/GenBank/DDBJ whole genome shotgun (WGS) entry which is preliminary data.</text>
</comment>
<dbReference type="AlphaFoldDB" id="A0A9N8YWE2"/>
<organism evidence="1 2">
    <name type="scientific">Diversispora eburnea</name>
    <dbReference type="NCBI Taxonomy" id="1213867"/>
    <lineage>
        <taxon>Eukaryota</taxon>
        <taxon>Fungi</taxon>
        <taxon>Fungi incertae sedis</taxon>
        <taxon>Mucoromycota</taxon>
        <taxon>Glomeromycotina</taxon>
        <taxon>Glomeromycetes</taxon>
        <taxon>Diversisporales</taxon>
        <taxon>Diversisporaceae</taxon>
        <taxon>Diversispora</taxon>
    </lineage>
</organism>
<name>A0A9N8YWE2_9GLOM</name>
<gene>
    <name evidence="1" type="ORF">DEBURN_LOCUS2636</name>
</gene>
<evidence type="ECO:0000313" key="2">
    <source>
        <dbReference type="Proteomes" id="UP000789706"/>
    </source>
</evidence>
<reference evidence="1" key="1">
    <citation type="submission" date="2021-06" db="EMBL/GenBank/DDBJ databases">
        <authorList>
            <person name="Kallberg Y."/>
            <person name="Tangrot J."/>
            <person name="Rosling A."/>
        </authorList>
    </citation>
    <scope>NUCLEOTIDE SEQUENCE</scope>
    <source>
        <strain evidence="1">AZ414A</strain>
    </source>
</reference>
<dbReference type="Proteomes" id="UP000789706">
    <property type="component" value="Unassembled WGS sequence"/>
</dbReference>